<dbReference type="GO" id="GO:0016787">
    <property type="term" value="F:hydrolase activity"/>
    <property type="evidence" value="ECO:0007669"/>
    <property type="project" value="UniProtKB-KW"/>
</dbReference>
<feature type="domain" description="AB hydrolase-1" evidence="1">
    <location>
        <begin position="53"/>
        <end position="289"/>
    </location>
</feature>
<protein>
    <submittedName>
        <fullName evidence="2">Putative hydrolase or acyltransferase of alpha/beta superfamily</fullName>
    </submittedName>
</protein>
<dbReference type="AlphaFoldDB" id="K9WAI7"/>
<accession>K9WAI7</accession>
<dbReference type="PANTHER" id="PTHR43798">
    <property type="entry name" value="MONOACYLGLYCEROL LIPASE"/>
    <property type="match status" value="1"/>
</dbReference>
<dbReference type="EMBL" id="CP003630">
    <property type="protein sequence ID" value="AFZ16517.1"/>
    <property type="molecule type" value="Genomic_DNA"/>
</dbReference>
<dbReference type="GO" id="GO:0016746">
    <property type="term" value="F:acyltransferase activity"/>
    <property type="evidence" value="ECO:0007669"/>
    <property type="project" value="UniProtKB-KW"/>
</dbReference>
<reference evidence="2 3" key="1">
    <citation type="submission" date="2012-06" db="EMBL/GenBank/DDBJ databases">
        <title>Finished chromosome of genome of Microcoleus sp. PCC 7113.</title>
        <authorList>
            <consortium name="US DOE Joint Genome Institute"/>
            <person name="Gugger M."/>
            <person name="Coursin T."/>
            <person name="Rippka R."/>
            <person name="Tandeau De Marsac N."/>
            <person name="Huntemann M."/>
            <person name="Wei C.-L."/>
            <person name="Han J."/>
            <person name="Detter J.C."/>
            <person name="Han C."/>
            <person name="Tapia R."/>
            <person name="Chen A."/>
            <person name="Kyrpides N."/>
            <person name="Mavromatis K."/>
            <person name="Markowitz V."/>
            <person name="Szeto E."/>
            <person name="Ivanova N."/>
            <person name="Pagani I."/>
            <person name="Pati A."/>
            <person name="Goodwin L."/>
            <person name="Nordberg H.P."/>
            <person name="Cantor M.N."/>
            <person name="Hua S.X."/>
            <person name="Woyke T."/>
            <person name="Kerfeld C.A."/>
        </authorList>
    </citation>
    <scope>NUCLEOTIDE SEQUENCE [LARGE SCALE GENOMIC DNA]</scope>
    <source>
        <strain evidence="2 3">PCC 7113</strain>
    </source>
</reference>
<dbReference type="STRING" id="1173027.Mic7113_0601"/>
<dbReference type="InterPro" id="IPR000073">
    <property type="entry name" value="AB_hydrolase_1"/>
</dbReference>
<dbReference type="eggNOG" id="COG2267">
    <property type="taxonomic scope" value="Bacteria"/>
</dbReference>
<dbReference type="Pfam" id="PF12697">
    <property type="entry name" value="Abhydrolase_6"/>
    <property type="match status" value="1"/>
</dbReference>
<dbReference type="Proteomes" id="UP000010471">
    <property type="component" value="Chromosome"/>
</dbReference>
<proteinExistence type="predicted"/>
<evidence type="ECO:0000259" key="1">
    <source>
        <dbReference type="Pfam" id="PF12697"/>
    </source>
</evidence>
<organism evidence="2 3">
    <name type="scientific">Allocoleopsis franciscana PCC 7113</name>
    <dbReference type="NCBI Taxonomy" id="1173027"/>
    <lineage>
        <taxon>Bacteria</taxon>
        <taxon>Bacillati</taxon>
        <taxon>Cyanobacteriota</taxon>
        <taxon>Cyanophyceae</taxon>
        <taxon>Coleofasciculales</taxon>
        <taxon>Coleofasciculaceae</taxon>
        <taxon>Allocoleopsis</taxon>
        <taxon>Allocoleopsis franciscana</taxon>
    </lineage>
</organism>
<sequence length="310" mass="35147">MRSAYFTYLRRYNGLSWNEFNSPARTLELVSVPEVSSQSINLNVHVKGEGFPILCLHGHPGLGRSMSVFTNHLSHRFLTLAPDLRGYGNSRAQFDFMMTDHLIDLEALLDRFQIDRCLVLGWSLGGILAMELALKLPKRVSGMILIATAARPRGSHPPISWEDNLYTGIASLINRVVPGWQWNIDTFGKRSLYRYLIQQHTPQAYEYLAFEAMSAYLQTSAAATRALNLALKSGYNRLPDLEKIQCPCLVMAGAGDRHITMESSRETAQHLKNSQWQCYPNTAHLFPWEISQQVLRDIDGWIQINPQVLT</sequence>
<keyword evidence="3" id="KW-1185">Reference proteome</keyword>
<name>K9WAI7_9CYAN</name>
<gene>
    <name evidence="2" type="ORF">Mic7113_0601</name>
</gene>
<dbReference type="InterPro" id="IPR029058">
    <property type="entry name" value="AB_hydrolase_fold"/>
</dbReference>
<dbReference type="InterPro" id="IPR050266">
    <property type="entry name" value="AB_hydrolase_sf"/>
</dbReference>
<dbReference type="HOGENOM" id="CLU_020336_50_2_3"/>
<keyword evidence="2" id="KW-0012">Acyltransferase</keyword>
<dbReference type="Gene3D" id="3.40.50.1820">
    <property type="entry name" value="alpha/beta hydrolase"/>
    <property type="match status" value="1"/>
</dbReference>
<dbReference type="KEGG" id="mic:Mic7113_0601"/>
<evidence type="ECO:0000313" key="3">
    <source>
        <dbReference type="Proteomes" id="UP000010471"/>
    </source>
</evidence>
<keyword evidence="2" id="KW-0378">Hydrolase</keyword>
<evidence type="ECO:0000313" key="2">
    <source>
        <dbReference type="EMBL" id="AFZ16517.1"/>
    </source>
</evidence>
<dbReference type="SUPFAM" id="SSF53474">
    <property type="entry name" value="alpha/beta-Hydrolases"/>
    <property type="match status" value="1"/>
</dbReference>
<dbReference type="PATRIC" id="fig|1173027.3.peg.662"/>
<dbReference type="PRINTS" id="PR00111">
    <property type="entry name" value="ABHYDROLASE"/>
</dbReference>
<keyword evidence="2" id="KW-0808">Transferase</keyword>